<accession>A0A3B0ZZJ8</accession>
<proteinExistence type="predicted"/>
<protein>
    <submittedName>
        <fullName evidence="1">Uncharacterized protein</fullName>
    </submittedName>
</protein>
<sequence>MKSIINTVYSTFSDTLLNFNCTKVIFTVALISSVFISVACSKNSEQKESVGFEATKTQQQLDSIAKTKAMRKARREQALSSVNLGYVDQSKIVSNGKDFGVKVLAARLTAKGYMLDFRFHISDVEKAKEIMQRKIKAKLIVEKDKAKLAVPVSYKLGSLRQSGNNLVSNKNYFMFFANPGGHVKPGDLVTFELGGFKAEHITVN</sequence>
<evidence type="ECO:0000313" key="1">
    <source>
        <dbReference type="EMBL" id="VAW97211.1"/>
    </source>
</evidence>
<gene>
    <name evidence="1" type="ORF">MNBD_GAMMA22-2243</name>
</gene>
<dbReference type="EMBL" id="UOFS01000033">
    <property type="protein sequence ID" value="VAW97211.1"/>
    <property type="molecule type" value="Genomic_DNA"/>
</dbReference>
<reference evidence="1" key="1">
    <citation type="submission" date="2018-06" db="EMBL/GenBank/DDBJ databases">
        <authorList>
            <person name="Zhirakovskaya E."/>
        </authorList>
    </citation>
    <scope>NUCLEOTIDE SEQUENCE</scope>
</reference>
<name>A0A3B0ZZJ8_9ZZZZ</name>
<dbReference type="AlphaFoldDB" id="A0A3B0ZZJ8"/>
<organism evidence="1">
    <name type="scientific">hydrothermal vent metagenome</name>
    <dbReference type="NCBI Taxonomy" id="652676"/>
    <lineage>
        <taxon>unclassified sequences</taxon>
        <taxon>metagenomes</taxon>
        <taxon>ecological metagenomes</taxon>
    </lineage>
</organism>